<proteinExistence type="predicted"/>
<protein>
    <submittedName>
        <fullName evidence="1">Uncharacterized protein</fullName>
    </submittedName>
</protein>
<evidence type="ECO:0000313" key="1">
    <source>
        <dbReference type="EMBL" id="CAK7933791.1"/>
    </source>
</evidence>
<dbReference type="Proteomes" id="UP001162060">
    <property type="component" value="Unassembled WGS sequence"/>
</dbReference>
<comment type="caution">
    <text evidence="1">The sequence shown here is derived from an EMBL/GenBank/DDBJ whole genome shotgun (WGS) entry which is preliminary data.</text>
</comment>
<organism evidence="1 2">
    <name type="scientific">Peronospora matthiolae</name>
    <dbReference type="NCBI Taxonomy" id="2874970"/>
    <lineage>
        <taxon>Eukaryota</taxon>
        <taxon>Sar</taxon>
        <taxon>Stramenopiles</taxon>
        <taxon>Oomycota</taxon>
        <taxon>Peronosporomycetes</taxon>
        <taxon>Peronosporales</taxon>
        <taxon>Peronosporaceae</taxon>
        <taxon>Peronospora</taxon>
    </lineage>
</organism>
<accession>A0AAV1UHN8</accession>
<name>A0AAV1UHN8_9STRA</name>
<gene>
    <name evidence="1" type="ORF">PM001_LOCUS18941</name>
</gene>
<evidence type="ECO:0000313" key="2">
    <source>
        <dbReference type="Proteomes" id="UP001162060"/>
    </source>
</evidence>
<dbReference type="AlphaFoldDB" id="A0AAV1UHN8"/>
<dbReference type="EMBL" id="CAKLBY020000195">
    <property type="protein sequence ID" value="CAK7933791.1"/>
    <property type="molecule type" value="Genomic_DNA"/>
</dbReference>
<reference evidence="1" key="1">
    <citation type="submission" date="2024-01" db="EMBL/GenBank/DDBJ databases">
        <authorList>
            <person name="Webb A."/>
        </authorList>
    </citation>
    <scope>NUCLEOTIDE SEQUENCE</scope>
    <source>
        <strain evidence="1">Pm1</strain>
    </source>
</reference>
<sequence>MFKYRSKLLCGSKQAPVETLVYARVSILHSQDQARSAGTEGKAWTGITHAAPFPHSRDASVCLPQSLRAVPNRIAFPTQLLS</sequence>